<protein>
    <recommendedName>
        <fullName evidence="1">TniQ domain-containing protein</fullName>
    </recommendedName>
</protein>
<gene>
    <name evidence="2" type="ORF">GGD50_006471</name>
</gene>
<proteinExistence type="predicted"/>
<evidence type="ECO:0000313" key="3">
    <source>
        <dbReference type="Proteomes" id="UP000549882"/>
    </source>
</evidence>
<reference evidence="2 3" key="1">
    <citation type="submission" date="2020-08" db="EMBL/GenBank/DDBJ databases">
        <title>Genomic Encyclopedia of Type Strains, Phase IV (KMG-V): Genome sequencing to study the core and pangenomes of soil and plant-associated prokaryotes.</title>
        <authorList>
            <person name="Whitman W."/>
        </authorList>
    </citation>
    <scope>NUCLEOTIDE SEQUENCE [LARGE SCALE GENOMIC DNA]</scope>
    <source>
        <strain evidence="2 3">SEMIA 4064</strain>
    </source>
</reference>
<dbReference type="AlphaFoldDB" id="A0A7W8XYD0"/>
<dbReference type="InterPro" id="IPR009492">
    <property type="entry name" value="TniQ"/>
</dbReference>
<feature type="domain" description="TniQ" evidence="1">
    <location>
        <begin position="10"/>
        <end position="131"/>
    </location>
</feature>
<comment type="caution">
    <text evidence="2">The sequence shown here is derived from an EMBL/GenBank/DDBJ whole genome shotgun (WGS) entry which is preliminary data.</text>
</comment>
<evidence type="ECO:0000259" key="1">
    <source>
        <dbReference type="Pfam" id="PF06527"/>
    </source>
</evidence>
<sequence>MSARPFTFWRVLPLPGEPASSYFSRLVMDECSYLPENYASEIGINRIFRSDELLERIFLLPISEEYKERLRWWTPVEAKGSVRLAGQIFARGQFRWARNLQCRECVAETPYHRVWWQLECFRTCPVHHCVLEPLAYARTTSGRRWPRFDRVLQERVAHVESGAVHIWESNRRRISPMP</sequence>
<dbReference type="Proteomes" id="UP000549882">
    <property type="component" value="Unassembled WGS sequence"/>
</dbReference>
<dbReference type="Pfam" id="PF06527">
    <property type="entry name" value="TniQ"/>
    <property type="match status" value="1"/>
</dbReference>
<dbReference type="RefSeq" id="WP_183941064.1">
    <property type="nucleotide sequence ID" value="NZ_JACHBI010000026.1"/>
</dbReference>
<organism evidence="2 3">
    <name type="scientific">Rhizobium paranaense</name>
    <dbReference type="NCBI Taxonomy" id="1650438"/>
    <lineage>
        <taxon>Bacteria</taxon>
        <taxon>Pseudomonadati</taxon>
        <taxon>Pseudomonadota</taxon>
        <taxon>Alphaproteobacteria</taxon>
        <taxon>Hyphomicrobiales</taxon>
        <taxon>Rhizobiaceae</taxon>
        <taxon>Rhizobium/Agrobacterium group</taxon>
        <taxon>Rhizobium</taxon>
    </lineage>
</organism>
<evidence type="ECO:0000313" key="2">
    <source>
        <dbReference type="EMBL" id="MBB5577816.1"/>
    </source>
</evidence>
<dbReference type="EMBL" id="JACHBI010000026">
    <property type="protein sequence ID" value="MBB5577816.1"/>
    <property type="molecule type" value="Genomic_DNA"/>
</dbReference>
<keyword evidence="3" id="KW-1185">Reference proteome</keyword>
<name>A0A7W8XYD0_9HYPH</name>
<accession>A0A7W8XYD0</accession>